<dbReference type="RefSeq" id="WP_394823035.1">
    <property type="nucleotide sequence ID" value="NZ_CP089984.1"/>
</dbReference>
<evidence type="ECO:0000256" key="1">
    <source>
        <dbReference type="ARBA" id="ARBA00022658"/>
    </source>
</evidence>
<feature type="signal peptide" evidence="4">
    <location>
        <begin position="1"/>
        <end position="25"/>
    </location>
</feature>
<gene>
    <name evidence="6" type="ORF">LZC94_36975</name>
</gene>
<dbReference type="InterPro" id="IPR000408">
    <property type="entry name" value="Reg_chr_condens"/>
</dbReference>
<dbReference type="SUPFAM" id="SSF50985">
    <property type="entry name" value="RCC1/BLIP-II"/>
    <property type="match status" value="1"/>
</dbReference>
<evidence type="ECO:0000256" key="3">
    <source>
        <dbReference type="SAM" id="MobiDB-lite"/>
    </source>
</evidence>
<evidence type="ECO:0000256" key="4">
    <source>
        <dbReference type="SAM" id="SignalP"/>
    </source>
</evidence>
<dbReference type="InterPro" id="IPR051553">
    <property type="entry name" value="Ran_GTPase-activating"/>
</dbReference>
<dbReference type="InterPro" id="IPR058923">
    <property type="entry name" value="RCC1-like_dom"/>
</dbReference>
<dbReference type="PANTHER" id="PTHR45982:SF1">
    <property type="entry name" value="REGULATOR OF CHROMOSOME CONDENSATION"/>
    <property type="match status" value="1"/>
</dbReference>
<keyword evidence="2" id="KW-0677">Repeat</keyword>
<evidence type="ECO:0000256" key="2">
    <source>
        <dbReference type="ARBA" id="ARBA00022737"/>
    </source>
</evidence>
<dbReference type="PROSITE" id="PS50012">
    <property type="entry name" value="RCC1_3"/>
    <property type="match status" value="7"/>
</dbReference>
<proteinExistence type="predicted"/>
<dbReference type="Gene3D" id="2.130.10.30">
    <property type="entry name" value="Regulator of chromosome condensation 1/beta-lactamase-inhibitor protein II"/>
    <property type="match status" value="3"/>
</dbReference>
<dbReference type="Pfam" id="PF00415">
    <property type="entry name" value="RCC1"/>
    <property type="match status" value="1"/>
</dbReference>
<feature type="chain" id="PRO_5046882294" description="RCC1-like domain-containing protein" evidence="4">
    <location>
        <begin position="26"/>
        <end position="430"/>
    </location>
</feature>
<keyword evidence="4" id="KW-0732">Signal</keyword>
<dbReference type="EMBL" id="CP089984">
    <property type="protein sequence ID" value="WXB13425.1"/>
    <property type="molecule type" value="Genomic_DNA"/>
</dbReference>
<feature type="domain" description="RCC1-like" evidence="5">
    <location>
        <begin position="168"/>
        <end position="425"/>
    </location>
</feature>
<feature type="compositionally biased region" description="Gly residues" evidence="3">
    <location>
        <begin position="37"/>
        <end position="63"/>
    </location>
</feature>
<reference evidence="6 7" key="1">
    <citation type="submission" date="2021-12" db="EMBL/GenBank/DDBJ databases">
        <title>Discovery of the Pendulisporaceae a myxobacterial family with distinct sporulation behavior and unique specialized metabolism.</title>
        <authorList>
            <person name="Garcia R."/>
            <person name="Popoff A."/>
            <person name="Bader C.D."/>
            <person name="Loehr J."/>
            <person name="Walesch S."/>
            <person name="Walt C."/>
            <person name="Boldt J."/>
            <person name="Bunk B."/>
            <person name="Haeckl F.J.F.P.J."/>
            <person name="Gunesch A.P."/>
            <person name="Birkelbach J."/>
            <person name="Nuebel U."/>
            <person name="Pietschmann T."/>
            <person name="Bach T."/>
            <person name="Mueller R."/>
        </authorList>
    </citation>
    <scope>NUCLEOTIDE SEQUENCE [LARGE SCALE GENOMIC DNA]</scope>
    <source>
        <strain evidence="6 7">MSr11954</strain>
    </source>
</reference>
<dbReference type="PROSITE" id="PS51257">
    <property type="entry name" value="PROKAR_LIPOPROTEIN"/>
    <property type="match status" value="1"/>
</dbReference>
<organism evidence="6 7">
    <name type="scientific">Pendulispora albinea</name>
    <dbReference type="NCBI Taxonomy" id="2741071"/>
    <lineage>
        <taxon>Bacteria</taxon>
        <taxon>Pseudomonadati</taxon>
        <taxon>Myxococcota</taxon>
        <taxon>Myxococcia</taxon>
        <taxon>Myxococcales</taxon>
        <taxon>Sorangiineae</taxon>
        <taxon>Pendulisporaceae</taxon>
        <taxon>Pendulispora</taxon>
    </lineage>
</organism>
<evidence type="ECO:0000313" key="7">
    <source>
        <dbReference type="Proteomes" id="UP001370348"/>
    </source>
</evidence>
<dbReference type="PANTHER" id="PTHR45982">
    <property type="entry name" value="REGULATOR OF CHROMOSOME CONDENSATION"/>
    <property type="match status" value="1"/>
</dbReference>
<keyword evidence="7" id="KW-1185">Reference proteome</keyword>
<evidence type="ECO:0000259" key="5">
    <source>
        <dbReference type="Pfam" id="PF25390"/>
    </source>
</evidence>
<keyword evidence="1" id="KW-0344">Guanine-nucleotide releasing factor</keyword>
<evidence type="ECO:0000313" key="6">
    <source>
        <dbReference type="EMBL" id="WXB13425.1"/>
    </source>
</evidence>
<dbReference type="Proteomes" id="UP001370348">
    <property type="component" value="Chromosome"/>
</dbReference>
<feature type="region of interest" description="Disordered" evidence="3">
    <location>
        <begin position="30"/>
        <end position="66"/>
    </location>
</feature>
<dbReference type="InterPro" id="IPR009091">
    <property type="entry name" value="RCC1/BLIP-II"/>
</dbReference>
<name>A0ABZ2LWB4_9BACT</name>
<dbReference type="Pfam" id="PF25390">
    <property type="entry name" value="WD40_RLD"/>
    <property type="match status" value="1"/>
</dbReference>
<protein>
    <recommendedName>
        <fullName evidence="5">RCC1-like domain-containing protein</fullName>
    </recommendedName>
</protein>
<dbReference type="PRINTS" id="PR00633">
    <property type="entry name" value="RCCNDNSATION"/>
</dbReference>
<sequence>MTTRAQRRWMSFVTVVVLASCSACSSDPAAVGERGDGGPLQGGGGGGGGGGGVVDPPDGGGAATVGNTLQVRGGKYHTCARGRQGALHCWGQGAYGALGNDGSARPLPTRVLVVDDAVDVQTGARFSCARRASGAVFCWGEDLNLQLGGPPTKDCGDATIDSKCAPVPQVVAGLSNAVQLALGGRHACALTSDGAVSCWGSNDKGQLGKEAAGDQQSPAPVAGLSGVKRIASGEEHACALVGSPGRVLCWGANDASQASGAVADRVTAPREVPGLTDAVEIAAGGKHTCARRANGSVACWGYNYFGQLGNGSTRPTRAAEPQAVRALTNAVEIGLGRYHTCARRADGGVSCWGNNPKGELGDGTTTARTEPVNVVSLDDAASLALGHLHACAIRAAGPVVCWGDNLGGQLGIGSINKTENPTPVPVQNLP</sequence>
<accession>A0ABZ2LWB4</accession>